<evidence type="ECO:0000313" key="1">
    <source>
        <dbReference type="EMBL" id="KAJ8360413.1"/>
    </source>
</evidence>
<protein>
    <submittedName>
        <fullName evidence="1">Uncharacterized protein</fullName>
    </submittedName>
</protein>
<proteinExistence type="predicted"/>
<keyword evidence="2" id="KW-1185">Reference proteome</keyword>
<evidence type="ECO:0000313" key="2">
    <source>
        <dbReference type="Proteomes" id="UP001152622"/>
    </source>
</evidence>
<dbReference type="EMBL" id="JAINUF010000005">
    <property type="protein sequence ID" value="KAJ8360413.1"/>
    <property type="molecule type" value="Genomic_DNA"/>
</dbReference>
<accession>A0A9Q1FK22</accession>
<reference evidence="1" key="1">
    <citation type="journal article" date="2023" name="Science">
        <title>Genome structures resolve the early diversification of teleost fishes.</title>
        <authorList>
            <person name="Parey E."/>
            <person name="Louis A."/>
            <person name="Montfort J."/>
            <person name="Bouchez O."/>
            <person name="Roques C."/>
            <person name="Iampietro C."/>
            <person name="Lluch J."/>
            <person name="Castinel A."/>
            <person name="Donnadieu C."/>
            <person name="Desvignes T."/>
            <person name="Floi Bucao C."/>
            <person name="Jouanno E."/>
            <person name="Wen M."/>
            <person name="Mejri S."/>
            <person name="Dirks R."/>
            <person name="Jansen H."/>
            <person name="Henkel C."/>
            <person name="Chen W.J."/>
            <person name="Zahm M."/>
            <person name="Cabau C."/>
            <person name="Klopp C."/>
            <person name="Thompson A.W."/>
            <person name="Robinson-Rechavi M."/>
            <person name="Braasch I."/>
            <person name="Lecointre G."/>
            <person name="Bobe J."/>
            <person name="Postlethwait J.H."/>
            <person name="Berthelot C."/>
            <person name="Roest Crollius H."/>
            <person name="Guiguen Y."/>
        </authorList>
    </citation>
    <scope>NUCLEOTIDE SEQUENCE</scope>
    <source>
        <strain evidence="1">WJC10195</strain>
    </source>
</reference>
<comment type="caution">
    <text evidence="1">The sequence shown here is derived from an EMBL/GenBank/DDBJ whole genome shotgun (WGS) entry which is preliminary data.</text>
</comment>
<name>A0A9Q1FK22_SYNKA</name>
<sequence length="81" mass="8489">MTKHANSTPLAALASRHRPLAVAGVLAAHPPTTQNHTEEMKGPECAVKRPFSATVLELRVLPCTTCGGGLRGPVSPEHVTN</sequence>
<organism evidence="1 2">
    <name type="scientific">Synaphobranchus kaupii</name>
    <name type="common">Kaup's arrowtooth eel</name>
    <dbReference type="NCBI Taxonomy" id="118154"/>
    <lineage>
        <taxon>Eukaryota</taxon>
        <taxon>Metazoa</taxon>
        <taxon>Chordata</taxon>
        <taxon>Craniata</taxon>
        <taxon>Vertebrata</taxon>
        <taxon>Euteleostomi</taxon>
        <taxon>Actinopterygii</taxon>
        <taxon>Neopterygii</taxon>
        <taxon>Teleostei</taxon>
        <taxon>Anguilliformes</taxon>
        <taxon>Synaphobranchidae</taxon>
        <taxon>Synaphobranchus</taxon>
    </lineage>
</organism>
<dbReference type="Proteomes" id="UP001152622">
    <property type="component" value="Chromosome 5"/>
</dbReference>
<dbReference type="AlphaFoldDB" id="A0A9Q1FK22"/>
<gene>
    <name evidence="1" type="ORF">SKAU_G00169380</name>
</gene>